<name>A0A9W6S8H1_9ACTN</name>
<dbReference type="Proteomes" id="UP001165074">
    <property type="component" value="Unassembled WGS sequence"/>
</dbReference>
<evidence type="ECO:0000313" key="1">
    <source>
        <dbReference type="EMBL" id="GLY88994.1"/>
    </source>
</evidence>
<comment type="caution">
    <text evidence="1">The sequence shown here is derived from an EMBL/GenBank/DDBJ whole genome shotgun (WGS) entry which is preliminary data.</text>
</comment>
<reference evidence="1" key="1">
    <citation type="submission" date="2023-03" db="EMBL/GenBank/DDBJ databases">
        <title>Actinoallomurus iriomotensis NBRC 103684.</title>
        <authorList>
            <person name="Ichikawa N."/>
            <person name="Sato H."/>
            <person name="Tonouchi N."/>
        </authorList>
    </citation>
    <scope>NUCLEOTIDE SEQUENCE</scope>
    <source>
        <strain evidence="1">NBRC 103684</strain>
    </source>
</reference>
<dbReference type="AlphaFoldDB" id="A0A9W6S8H1"/>
<organism evidence="1 2">
    <name type="scientific">Actinoallomurus iriomotensis</name>
    <dbReference type="NCBI Taxonomy" id="478107"/>
    <lineage>
        <taxon>Bacteria</taxon>
        <taxon>Bacillati</taxon>
        <taxon>Actinomycetota</taxon>
        <taxon>Actinomycetes</taxon>
        <taxon>Streptosporangiales</taxon>
        <taxon>Thermomonosporaceae</taxon>
        <taxon>Actinoallomurus</taxon>
    </lineage>
</organism>
<evidence type="ECO:0000313" key="2">
    <source>
        <dbReference type="Proteomes" id="UP001165074"/>
    </source>
</evidence>
<accession>A0A9W6S8H1</accession>
<gene>
    <name evidence="1" type="ORF">Airi02_069230</name>
</gene>
<dbReference type="EMBL" id="BSTK01000012">
    <property type="protein sequence ID" value="GLY88994.1"/>
    <property type="molecule type" value="Genomic_DNA"/>
</dbReference>
<keyword evidence="2" id="KW-1185">Reference proteome</keyword>
<protein>
    <submittedName>
        <fullName evidence="1">Uncharacterized protein</fullName>
    </submittedName>
</protein>
<proteinExistence type="predicted"/>
<sequence length="244" mass="26906">MLDVGDTSHPDDFVAPAYRVESTQASGQHTAKIVMERRAAEGDNTSIYLRAGVFETNYALSTKVLADDRADGDVAAIGSYLTEFATERTNRVYLYMSADMAERNRRAEVEHCQDLIYAYEQTLLVLDTALVSLAPVTAGTEEAARNQLLANLQAALPRNRAHLGTDPASWVNEYRRLRDLTQMRDQGWHSFGVELVDAGTVPGRDTPTYLTGVRRDPTSFPAYYLAFNRGTTEIGVHGTAGLIV</sequence>